<evidence type="ECO:0000313" key="4">
    <source>
        <dbReference type="EMBL" id="PWK62040.1"/>
    </source>
</evidence>
<protein>
    <submittedName>
        <fullName evidence="4">Flavin-binding monooxygenase-like protein</fullName>
    </submittedName>
</protein>
<dbReference type="AlphaFoldDB" id="A0A316GLJ6"/>
<dbReference type="Pfam" id="PF00743">
    <property type="entry name" value="FMO-like"/>
    <property type="match status" value="1"/>
</dbReference>
<dbReference type="InterPro" id="IPR020946">
    <property type="entry name" value="Flavin_mOase-like"/>
</dbReference>
<keyword evidence="2" id="KW-0274">FAD</keyword>
<evidence type="ECO:0000256" key="3">
    <source>
        <dbReference type="ARBA" id="ARBA00023002"/>
    </source>
</evidence>
<evidence type="ECO:0000256" key="1">
    <source>
        <dbReference type="ARBA" id="ARBA00022630"/>
    </source>
</evidence>
<accession>A0A316GLJ6</accession>
<dbReference type="EMBL" id="QGGW01000001">
    <property type="protein sequence ID" value="PWK62040.1"/>
    <property type="molecule type" value="Genomic_DNA"/>
</dbReference>
<reference evidence="4 5" key="1">
    <citation type="submission" date="2018-05" db="EMBL/GenBank/DDBJ databases">
        <title>Genomic Encyclopedia of Type Strains, Phase IV (KMG-IV): sequencing the most valuable type-strain genomes for metagenomic binning, comparative biology and taxonomic classification.</title>
        <authorList>
            <person name="Goeker M."/>
        </authorList>
    </citation>
    <scope>NUCLEOTIDE SEQUENCE [LARGE SCALE GENOMIC DNA]</scope>
    <source>
        <strain evidence="4 5">DSM 16097</strain>
    </source>
</reference>
<dbReference type="InterPro" id="IPR036188">
    <property type="entry name" value="FAD/NAD-bd_sf"/>
</dbReference>
<evidence type="ECO:0000313" key="5">
    <source>
        <dbReference type="Proteomes" id="UP000245708"/>
    </source>
</evidence>
<dbReference type="PRINTS" id="PR00419">
    <property type="entry name" value="ADXRDTASE"/>
</dbReference>
<keyword evidence="5" id="KW-1185">Reference proteome</keyword>
<dbReference type="GO" id="GO:0050661">
    <property type="term" value="F:NADP binding"/>
    <property type="evidence" value="ECO:0007669"/>
    <property type="project" value="InterPro"/>
</dbReference>
<keyword evidence="1" id="KW-0285">Flavoprotein</keyword>
<evidence type="ECO:0000256" key="2">
    <source>
        <dbReference type="ARBA" id="ARBA00022827"/>
    </source>
</evidence>
<dbReference type="SUPFAM" id="SSF51984">
    <property type="entry name" value="MurCD N-terminal domain"/>
    <property type="match status" value="1"/>
</dbReference>
<dbReference type="RefSeq" id="WP_425450617.1">
    <property type="nucleotide sequence ID" value="NZ_QGGW01000001.1"/>
</dbReference>
<organism evidence="4 5">
    <name type="scientific">Roseicyclus mahoneyensis</name>
    <dbReference type="NCBI Taxonomy" id="164332"/>
    <lineage>
        <taxon>Bacteria</taxon>
        <taxon>Pseudomonadati</taxon>
        <taxon>Pseudomonadota</taxon>
        <taxon>Alphaproteobacteria</taxon>
        <taxon>Rhodobacterales</taxon>
        <taxon>Roseobacteraceae</taxon>
        <taxon>Roseicyclus</taxon>
    </lineage>
</organism>
<dbReference type="Proteomes" id="UP000245708">
    <property type="component" value="Unassembled WGS sequence"/>
</dbReference>
<sequence>MSEKSVAVIGVGPAGLPTIKNFLDLGFDVTAFDRCEDVGGN</sequence>
<name>A0A316GLJ6_9RHOB</name>
<dbReference type="Gene3D" id="3.50.50.60">
    <property type="entry name" value="FAD/NAD(P)-binding domain"/>
    <property type="match status" value="1"/>
</dbReference>
<dbReference type="GO" id="GO:0004499">
    <property type="term" value="F:N,N-dimethylaniline monooxygenase activity"/>
    <property type="evidence" value="ECO:0007669"/>
    <property type="project" value="InterPro"/>
</dbReference>
<dbReference type="GO" id="GO:0050660">
    <property type="term" value="F:flavin adenine dinucleotide binding"/>
    <property type="evidence" value="ECO:0007669"/>
    <property type="project" value="InterPro"/>
</dbReference>
<gene>
    <name evidence="4" type="ORF">C7455_10165</name>
</gene>
<comment type="caution">
    <text evidence="4">The sequence shown here is derived from an EMBL/GenBank/DDBJ whole genome shotgun (WGS) entry which is preliminary data.</text>
</comment>
<keyword evidence="4" id="KW-0503">Monooxygenase</keyword>
<keyword evidence="3" id="KW-0560">Oxidoreductase</keyword>
<proteinExistence type="predicted"/>